<dbReference type="InterPro" id="IPR036895">
    <property type="entry name" value="Uracil-DNA_glycosylase-like_sf"/>
</dbReference>
<keyword evidence="7" id="KW-0227">DNA damage</keyword>
<keyword evidence="14" id="KW-1185">Reference proteome</keyword>
<comment type="catalytic activity">
    <reaction evidence="1">
        <text>Hydrolyzes single-stranded DNA or mismatched double-stranded DNA and polynucleotides, releasing free uracil.</text>
        <dbReference type="EC" id="3.2.2.27"/>
    </reaction>
</comment>
<evidence type="ECO:0000256" key="8">
    <source>
        <dbReference type="ARBA" id="ARBA00022801"/>
    </source>
</evidence>
<dbReference type="PANTHER" id="PTHR33693:SF1">
    <property type="entry name" value="TYPE-4 URACIL-DNA GLYCOSYLASE"/>
    <property type="match status" value="1"/>
</dbReference>
<dbReference type="Gene3D" id="3.40.470.10">
    <property type="entry name" value="Uracil-DNA glycosylase-like domain"/>
    <property type="match status" value="1"/>
</dbReference>
<evidence type="ECO:0000256" key="1">
    <source>
        <dbReference type="ARBA" id="ARBA00001400"/>
    </source>
</evidence>
<sequence>MESATEFWGAKAALDWQVEMGADEAICDAPIDCYALDAKKPVPKAVAVENATPGIPEPVEVDAVAVAKDAAAAAQDLDGLRAAMLAFEHCALKAGARNMVFAGGAVGADVMIISDAPDREEDKAGAMFVGRSGVLLDKMLGAIGMGRSGEAPVYIVPACPWNPPQNREPNAAELAMLRPFLERHIALAAPKVLVLMGNGPCQALLGKNGMTRLRGGWTDAADLPAIPMFAPSYLLQNGSAKRDAWADLLSLKSRLKGLS</sequence>
<dbReference type="SUPFAM" id="SSF52141">
    <property type="entry name" value="Uracil-DNA glycosylase-like"/>
    <property type="match status" value="1"/>
</dbReference>
<evidence type="ECO:0000256" key="3">
    <source>
        <dbReference type="ARBA" id="ARBA00012030"/>
    </source>
</evidence>
<dbReference type="InterPro" id="IPR005122">
    <property type="entry name" value="Uracil-DNA_glycosylase-like"/>
</dbReference>
<accession>A0ABS9CWH6</accession>
<protein>
    <recommendedName>
        <fullName evidence="4">Type-4 uracil-DNA glycosylase</fullName>
        <ecNumber evidence="3">3.2.2.27</ecNumber>
    </recommendedName>
</protein>
<dbReference type="PANTHER" id="PTHR33693">
    <property type="entry name" value="TYPE-5 URACIL-DNA GLYCOSYLASE"/>
    <property type="match status" value="1"/>
</dbReference>
<organism evidence="13 14">
    <name type="scientific">Octadecabacter dasysiphoniae</name>
    <dbReference type="NCBI Taxonomy" id="2909341"/>
    <lineage>
        <taxon>Bacteria</taxon>
        <taxon>Pseudomonadati</taxon>
        <taxon>Pseudomonadota</taxon>
        <taxon>Alphaproteobacteria</taxon>
        <taxon>Rhodobacterales</taxon>
        <taxon>Roseobacteraceae</taxon>
        <taxon>Octadecabacter</taxon>
    </lineage>
</organism>
<keyword evidence="10" id="KW-0411">Iron-sulfur</keyword>
<dbReference type="CDD" id="cd10030">
    <property type="entry name" value="UDG-F4_TTUDGA_SPO1dp_like"/>
    <property type="match status" value="1"/>
</dbReference>
<evidence type="ECO:0000256" key="2">
    <source>
        <dbReference type="ARBA" id="ARBA00006521"/>
    </source>
</evidence>
<feature type="domain" description="Uracil-DNA glycosylase-like" evidence="12">
    <location>
        <begin position="101"/>
        <end position="249"/>
    </location>
</feature>
<dbReference type="SMART" id="SM00986">
    <property type="entry name" value="UDG"/>
    <property type="match status" value="1"/>
</dbReference>
<keyword evidence="11" id="KW-0234">DNA repair</keyword>
<evidence type="ECO:0000313" key="13">
    <source>
        <dbReference type="EMBL" id="MCF2871194.1"/>
    </source>
</evidence>
<proteinExistence type="inferred from homology"/>
<evidence type="ECO:0000256" key="7">
    <source>
        <dbReference type="ARBA" id="ARBA00022763"/>
    </source>
</evidence>
<keyword evidence="6" id="KW-0479">Metal-binding</keyword>
<name>A0ABS9CWH6_9RHOB</name>
<dbReference type="EC" id="3.2.2.27" evidence="3"/>
<evidence type="ECO:0000256" key="10">
    <source>
        <dbReference type="ARBA" id="ARBA00023014"/>
    </source>
</evidence>
<keyword evidence="5" id="KW-0004">4Fe-4S</keyword>
<evidence type="ECO:0000256" key="4">
    <source>
        <dbReference type="ARBA" id="ARBA00019403"/>
    </source>
</evidence>
<comment type="caution">
    <text evidence="13">The sequence shown here is derived from an EMBL/GenBank/DDBJ whole genome shotgun (WGS) entry which is preliminary data.</text>
</comment>
<evidence type="ECO:0000259" key="12">
    <source>
        <dbReference type="SMART" id="SM00986"/>
    </source>
</evidence>
<evidence type="ECO:0000256" key="6">
    <source>
        <dbReference type="ARBA" id="ARBA00022723"/>
    </source>
</evidence>
<evidence type="ECO:0000313" key="14">
    <source>
        <dbReference type="Proteomes" id="UP001200557"/>
    </source>
</evidence>
<dbReference type="RefSeq" id="WP_235225311.1">
    <property type="nucleotide sequence ID" value="NZ_JAKGAQ010000002.1"/>
</dbReference>
<dbReference type="NCBIfam" id="TIGR00758">
    <property type="entry name" value="UDG_fam4"/>
    <property type="match status" value="1"/>
</dbReference>
<dbReference type="Proteomes" id="UP001200557">
    <property type="component" value="Unassembled WGS sequence"/>
</dbReference>
<reference evidence="13 14" key="1">
    <citation type="submission" date="2022-01" db="EMBL/GenBank/DDBJ databases">
        <title>Octadecabacter sp. nov., isolated from a marine alga.</title>
        <authorList>
            <person name="Jin M.S."/>
            <person name="Kim H.M."/>
            <person name="Han D.M."/>
            <person name="Jung J.J."/>
            <person name="Jeon C.O."/>
        </authorList>
    </citation>
    <scope>NUCLEOTIDE SEQUENCE [LARGE SCALE GENOMIC DNA]</scope>
    <source>
        <strain evidence="13 14">G9-8</strain>
    </source>
</reference>
<comment type="similarity">
    <text evidence="2">Belongs to the uracil-DNA glycosylase (UDG) superfamily. Type 4 (UDGa) family.</text>
</comment>
<evidence type="ECO:0000256" key="9">
    <source>
        <dbReference type="ARBA" id="ARBA00023004"/>
    </source>
</evidence>
<dbReference type="InterPro" id="IPR051536">
    <property type="entry name" value="UDG_Type-4/5"/>
</dbReference>
<dbReference type="EMBL" id="JAKGAQ010000002">
    <property type="protein sequence ID" value="MCF2871194.1"/>
    <property type="molecule type" value="Genomic_DNA"/>
</dbReference>
<evidence type="ECO:0000256" key="11">
    <source>
        <dbReference type="ARBA" id="ARBA00023204"/>
    </source>
</evidence>
<gene>
    <name evidence="13" type="ORF">L0664_08955</name>
</gene>
<dbReference type="SMART" id="SM00987">
    <property type="entry name" value="UreE_C"/>
    <property type="match status" value="1"/>
</dbReference>
<evidence type="ECO:0000256" key="5">
    <source>
        <dbReference type="ARBA" id="ARBA00022485"/>
    </source>
</evidence>
<dbReference type="InterPro" id="IPR005273">
    <property type="entry name" value="Ura-DNA_glyco_family4"/>
</dbReference>
<keyword evidence="8" id="KW-0378">Hydrolase</keyword>
<keyword evidence="9" id="KW-0408">Iron</keyword>
<dbReference type="Pfam" id="PF03167">
    <property type="entry name" value="UDG"/>
    <property type="match status" value="1"/>
</dbReference>